<accession>A0A346XSQ2</accession>
<sequence length="188" mass="20005">MSGTPGPPIQRLTRRLAETPSAFLAPVAVGAVLSDVLADLGHEPLDDQWLDALSPQRPSEAQVAWLRACAVVAWLIADPAVGAVVETHGILRLLGGDLHTVADHVRAEDFVSEDDRREELARLLLRAAGVTPAGETPAQAADRLATLDTATRLRVIAESRAAEAHSAKVRQALARKRAQEAAAKATRE</sequence>
<evidence type="ECO:0000313" key="1">
    <source>
        <dbReference type="EMBL" id="AXV05249.1"/>
    </source>
</evidence>
<proteinExistence type="predicted"/>
<dbReference type="EMBL" id="CP031165">
    <property type="protein sequence ID" value="AXV05249.1"/>
    <property type="molecule type" value="Genomic_DNA"/>
</dbReference>
<dbReference type="RefSeq" id="WP_164709847.1">
    <property type="nucleotide sequence ID" value="NZ_CP031165.1"/>
</dbReference>
<dbReference type="Proteomes" id="UP000264006">
    <property type="component" value="Chromosome"/>
</dbReference>
<keyword evidence="2" id="KW-1185">Reference proteome</keyword>
<dbReference type="AlphaFoldDB" id="A0A346XSQ2"/>
<protein>
    <submittedName>
        <fullName evidence="1">Uncharacterized protein</fullName>
    </submittedName>
</protein>
<gene>
    <name evidence="1" type="ORF">DVS28_a0542</name>
</gene>
<name>A0A346XSQ2_9ACTN</name>
<evidence type="ECO:0000313" key="2">
    <source>
        <dbReference type="Proteomes" id="UP000264006"/>
    </source>
</evidence>
<dbReference type="KEGG" id="euz:DVS28_a0542"/>
<reference evidence="1 2" key="1">
    <citation type="submission" date="2018-09" db="EMBL/GenBank/DDBJ databases">
        <title>Complete genome sequence of Euzebya sp. DY32-46 isolated from seawater of Pacific Ocean.</title>
        <authorList>
            <person name="Xu L."/>
            <person name="Wu Y.-H."/>
            <person name="Xu X.-W."/>
        </authorList>
    </citation>
    <scope>NUCLEOTIDE SEQUENCE [LARGE SCALE GENOMIC DNA]</scope>
    <source>
        <strain evidence="1 2">DY32-46</strain>
    </source>
</reference>
<organism evidence="1 2">
    <name type="scientific">Euzebya pacifica</name>
    <dbReference type="NCBI Taxonomy" id="1608957"/>
    <lineage>
        <taxon>Bacteria</taxon>
        <taxon>Bacillati</taxon>
        <taxon>Actinomycetota</taxon>
        <taxon>Nitriliruptoria</taxon>
        <taxon>Euzebyales</taxon>
    </lineage>
</organism>